<dbReference type="PROSITE" id="PS50102">
    <property type="entry name" value="RRM"/>
    <property type="match status" value="1"/>
</dbReference>
<dbReference type="EMBL" id="MVBO01000012">
    <property type="protein sequence ID" value="OZJ05608.1"/>
    <property type="molecule type" value="Genomic_DNA"/>
</dbReference>
<dbReference type="Pfam" id="PF10360">
    <property type="entry name" value="DUF2433"/>
    <property type="match status" value="1"/>
</dbReference>
<dbReference type="PANTHER" id="PTHR31956:SF1">
    <property type="entry name" value="NON-SPECIFIC PHOSPHOLIPASE C1"/>
    <property type="match status" value="1"/>
</dbReference>
<feature type="region of interest" description="Disordered" evidence="3">
    <location>
        <begin position="376"/>
        <end position="444"/>
    </location>
</feature>
<dbReference type="GO" id="GO:0009395">
    <property type="term" value="P:phospholipid catabolic process"/>
    <property type="evidence" value="ECO:0007669"/>
    <property type="project" value="TreeGrafter"/>
</dbReference>
<dbReference type="Gene3D" id="3.40.720.10">
    <property type="entry name" value="Alkaline Phosphatase, subunit A"/>
    <property type="match status" value="3"/>
</dbReference>
<dbReference type="InterPro" id="IPR007312">
    <property type="entry name" value="Phosphoesterase"/>
</dbReference>
<feature type="compositionally biased region" description="Polar residues" evidence="3">
    <location>
        <begin position="376"/>
        <end position="389"/>
    </location>
</feature>
<dbReference type="Gene3D" id="3.30.70.330">
    <property type="match status" value="1"/>
</dbReference>
<keyword evidence="1" id="KW-0378">Hydrolase</keyword>
<evidence type="ECO:0000256" key="1">
    <source>
        <dbReference type="ARBA" id="ARBA00022801"/>
    </source>
</evidence>
<keyword evidence="6" id="KW-1185">Reference proteome</keyword>
<proteinExistence type="predicted"/>
<dbReference type="PANTHER" id="PTHR31956">
    <property type="entry name" value="NON-SPECIFIC PHOSPHOLIPASE C4-RELATED"/>
    <property type="match status" value="1"/>
</dbReference>
<dbReference type="OrthoDB" id="5135119at2759"/>
<gene>
    <name evidence="5" type="ORF">BZG36_01469</name>
</gene>
<dbReference type="Proteomes" id="UP000242875">
    <property type="component" value="Unassembled WGS sequence"/>
</dbReference>
<accession>A0A261Y4W1</accession>
<feature type="compositionally biased region" description="Basic and acidic residues" evidence="3">
    <location>
        <begin position="390"/>
        <end position="403"/>
    </location>
</feature>
<evidence type="ECO:0000256" key="3">
    <source>
        <dbReference type="SAM" id="MobiDB-lite"/>
    </source>
</evidence>
<feature type="compositionally biased region" description="Basic and acidic residues" evidence="3">
    <location>
        <begin position="410"/>
        <end position="428"/>
    </location>
</feature>
<protein>
    <recommendedName>
        <fullName evidence="4">RRM domain-containing protein</fullName>
    </recommendedName>
</protein>
<dbReference type="InterPro" id="IPR035979">
    <property type="entry name" value="RBD_domain_sf"/>
</dbReference>
<evidence type="ECO:0000313" key="5">
    <source>
        <dbReference type="EMBL" id="OZJ05608.1"/>
    </source>
</evidence>
<evidence type="ECO:0000259" key="4">
    <source>
        <dbReference type="PROSITE" id="PS50102"/>
    </source>
</evidence>
<feature type="domain" description="RRM" evidence="4">
    <location>
        <begin position="447"/>
        <end position="524"/>
    </location>
</feature>
<comment type="caution">
    <text evidence="5">The sequence shown here is derived from an EMBL/GenBank/DDBJ whole genome shotgun (WGS) entry which is preliminary data.</text>
</comment>
<dbReference type="Pfam" id="PF00076">
    <property type="entry name" value="RRM_1"/>
    <property type="match status" value="1"/>
</dbReference>
<reference evidence="5 6" key="1">
    <citation type="journal article" date="2017" name="Mycologia">
        <title>Bifiguratus adelaidae, gen. et sp. nov., a new member of Mucoromycotina in endophytic and soil-dwelling habitats.</title>
        <authorList>
            <person name="Torres-Cruz T.J."/>
            <person name="Billingsley Tobias T.L."/>
            <person name="Almatruk M."/>
            <person name="Hesse C."/>
            <person name="Kuske C.R."/>
            <person name="Desiro A."/>
            <person name="Benucci G.M."/>
            <person name="Bonito G."/>
            <person name="Stajich J.E."/>
            <person name="Dunlap C."/>
            <person name="Arnold A.E."/>
            <person name="Porras-Alfaro A."/>
        </authorList>
    </citation>
    <scope>NUCLEOTIDE SEQUENCE [LARGE SCALE GENOMIC DNA]</scope>
    <source>
        <strain evidence="5 6">AZ0501</strain>
    </source>
</reference>
<dbReference type="GO" id="GO:0003723">
    <property type="term" value="F:RNA binding"/>
    <property type="evidence" value="ECO:0007669"/>
    <property type="project" value="UniProtKB-UniRule"/>
</dbReference>
<dbReference type="SUPFAM" id="SSF54928">
    <property type="entry name" value="RNA-binding domain, RBD"/>
    <property type="match status" value="1"/>
</dbReference>
<dbReference type="SUPFAM" id="SSF56300">
    <property type="entry name" value="Metallo-dependent phosphatases"/>
    <property type="match status" value="1"/>
</dbReference>
<organism evidence="5 6">
    <name type="scientific">Bifiguratus adelaidae</name>
    <dbReference type="NCBI Taxonomy" id="1938954"/>
    <lineage>
        <taxon>Eukaryota</taxon>
        <taxon>Fungi</taxon>
        <taxon>Fungi incertae sedis</taxon>
        <taxon>Mucoromycota</taxon>
        <taxon>Mucoromycotina</taxon>
        <taxon>Endogonomycetes</taxon>
        <taxon>Endogonales</taxon>
        <taxon>Endogonales incertae sedis</taxon>
        <taxon>Bifiguratus</taxon>
    </lineage>
</organism>
<dbReference type="SMART" id="SM00360">
    <property type="entry name" value="RRM"/>
    <property type="match status" value="1"/>
</dbReference>
<keyword evidence="2" id="KW-0694">RNA-binding</keyword>
<dbReference type="AlphaFoldDB" id="A0A261Y4W1"/>
<evidence type="ECO:0000256" key="2">
    <source>
        <dbReference type="PROSITE-ProRule" id="PRU00176"/>
    </source>
</evidence>
<sequence length="1214" mass="133712">MAAGGATVMTVDSVRIICISDVRGNISQINTLAAEANAQYVIHTGDFGFYEPASLDRITDRTLKHLVQYNTVIPHSLRPKLASSTPQEIRDIISASATPLLSEFPDFVSGALKFNVPVYTVWGACEDVAVLEKFRSGEYKIDNLFVLDEANTAVLDVGGVSLRLFGLGGAVVQHKLFDNGEGVDTIAGGAGTMWTTALQIGELMETAQRVYDPTETRMLITHASPGREGLLAQLALSLRVDFTLSGGLHFRYPISYNEFAVQDSQDHFYERIAETHRQFMNLWDSIKEQVEGYVDERQASLLQNALDVFDHLPPHSADAPIEDSHVDEIAFKNMWHFNLPDAAVGWLILCCKDGRIAAETKTQGFNFAYRRSGANLSDSANPHVPSQSSQKEDGWRDDAKVENGKVSASDADREIPRWDTFEDGKEETSENGSSPKNARKEKKEPSLSLYIGGFKEDPLSEEDIRELFGSENILEIRMMTDPATHASRGYCFVDFTSTEAVDAALQKNCEVFKSRKIRVLENTDYSNAVADPYLSSLPNRHNGVLLTNYQALTHPSQPNYVGMIRGSSDGVFLDFDSTIKGNTIVDLLEAKGVSWKTYQEAYPGGCNTSTQVGTYYRKHNPFISFPTITGNAARCANIVPATQLDTDIANNAVPQYVFYTPDINNDGHDTNVTYASNWLQNFLEPRISNPAFSNNTLFVVTFDEQATYLSLTNHVMTVLFGPAVQRALKTDGNAYNHYSLLKTVEDNWNLGNLGTHDVDATALVVKDQAGPGVSDKIRNVVLLVLENRSFDRMMGYFNYTSDINGLSATSCNPVNPQDDNSAQVCATNQAILKDPMDPPHGYHDVTYQITGNPNLASNSVTSAPMNGFVADFAANYNISSTNTSEACLGMIMNAFAPETIPIMSTLAEEFMIFDAWHASFPGSTNPNRLFIHSATSHGEVNTNASSYIPGYPQRTIYNNLNDAGISWVNYFQEVPSLLVFDQLRFDVANFKTYNTFKSDAAAGKLPAMSFIDPRYFSILNCIQENDEHSPSDVALGEALLKEIYETLRASPQWNNTLLIVTYDEHGRFAHLHVGGYYDHVPTPLGVPNPDGINAYDFNFDRLGIRVPTLLISPWVPKGSVMHQPTGPRSNSQFEHSSIAATLKKIFNLPKFLTARDAWAGTFESAFSESTARQDTPATLPAPPTPAPLQPGSVIDQIEAAACKALLRLIGLSPS</sequence>
<dbReference type="InterPro" id="IPR017850">
    <property type="entry name" value="Alkaline_phosphatase_core_sf"/>
</dbReference>
<dbReference type="SUPFAM" id="SSF53649">
    <property type="entry name" value="Alkaline phosphatase-like"/>
    <property type="match status" value="1"/>
</dbReference>
<dbReference type="InterPro" id="IPR029052">
    <property type="entry name" value="Metallo-depent_PP-like"/>
</dbReference>
<name>A0A261Y4W1_9FUNG</name>
<dbReference type="InterPro" id="IPR018829">
    <property type="entry name" value="DUF2433"/>
</dbReference>
<evidence type="ECO:0000313" key="6">
    <source>
        <dbReference type="Proteomes" id="UP000242875"/>
    </source>
</evidence>
<dbReference type="Pfam" id="PF04185">
    <property type="entry name" value="Phosphoesterase"/>
    <property type="match status" value="2"/>
</dbReference>
<dbReference type="InterPro" id="IPR000504">
    <property type="entry name" value="RRM_dom"/>
</dbReference>
<dbReference type="InterPro" id="IPR012677">
    <property type="entry name" value="Nucleotide-bd_a/b_plait_sf"/>
</dbReference>
<dbReference type="CDD" id="cd00590">
    <property type="entry name" value="RRM_SF"/>
    <property type="match status" value="1"/>
</dbReference>
<dbReference type="GO" id="GO:0042578">
    <property type="term" value="F:phosphoric ester hydrolase activity"/>
    <property type="evidence" value="ECO:0007669"/>
    <property type="project" value="UniProtKB-ARBA"/>
</dbReference>